<dbReference type="SUPFAM" id="SSF53155">
    <property type="entry name" value="Methylated DNA-protein cysteine methyltransferase domain"/>
    <property type="match status" value="1"/>
</dbReference>
<dbReference type="InterPro" id="IPR036631">
    <property type="entry name" value="MGMT_N_sf"/>
</dbReference>
<dbReference type="AlphaFoldDB" id="A0AAQ3Y701"/>
<dbReference type="PANTHER" id="PTHR10815:SF5">
    <property type="entry name" value="METHYLATED-DNA--PROTEIN-CYSTEINE METHYLTRANSFERASE"/>
    <property type="match status" value="1"/>
</dbReference>
<comment type="miscellaneous">
    <text evidence="9">This enzyme catalyzes only one turnover and therefore is not strictly catalytic. According to one definition, an enzyme is a biocatalyst that acts repeatedly and over many reaction cycles.</text>
</comment>
<dbReference type="InterPro" id="IPR014048">
    <property type="entry name" value="MethylDNA_cys_MeTrfase_DNA-bd"/>
</dbReference>
<evidence type="ECO:0000256" key="2">
    <source>
        <dbReference type="ARBA" id="ARBA00008711"/>
    </source>
</evidence>
<evidence type="ECO:0000256" key="9">
    <source>
        <dbReference type="HAMAP-Rule" id="MF_00772"/>
    </source>
</evidence>
<dbReference type="SUPFAM" id="SSF46767">
    <property type="entry name" value="Methylated DNA-protein cysteine methyltransferase, C-terminal domain"/>
    <property type="match status" value="1"/>
</dbReference>
<dbReference type="EMBL" id="CP147244">
    <property type="protein sequence ID" value="WYJ99964.1"/>
    <property type="molecule type" value="Genomic_DNA"/>
</dbReference>
<evidence type="ECO:0000256" key="3">
    <source>
        <dbReference type="ARBA" id="ARBA00022490"/>
    </source>
</evidence>
<keyword evidence="13" id="KW-1185">Reference proteome</keyword>
<dbReference type="Pfam" id="PF01035">
    <property type="entry name" value="DNA_binding_1"/>
    <property type="match status" value="1"/>
</dbReference>
<dbReference type="InterPro" id="IPR008332">
    <property type="entry name" value="MethylG_MeTrfase_N"/>
</dbReference>
<dbReference type="Gene3D" id="3.30.160.70">
    <property type="entry name" value="Methylated DNA-protein cysteine methyltransferase domain"/>
    <property type="match status" value="1"/>
</dbReference>
<protein>
    <recommendedName>
        <fullName evidence="9">Methylated-DNA--protein-cysteine methyltransferase</fullName>
        <ecNumber evidence="9">2.1.1.63</ecNumber>
    </recommendedName>
    <alternativeName>
        <fullName evidence="9">6-O-methylguanine-DNA methyltransferase</fullName>
        <shortName evidence="9">MGMT</shortName>
    </alternativeName>
    <alternativeName>
        <fullName evidence="9">O-6-methylguanine-DNA-alkyltransferase</fullName>
    </alternativeName>
</protein>
<comment type="catalytic activity">
    <reaction evidence="1 9">
        <text>a 4-O-methyl-thymidine in DNA + L-cysteinyl-[protein] = a thymidine in DNA + S-methyl-L-cysteinyl-[protein]</text>
        <dbReference type="Rhea" id="RHEA:53428"/>
        <dbReference type="Rhea" id="RHEA-COMP:10131"/>
        <dbReference type="Rhea" id="RHEA-COMP:10132"/>
        <dbReference type="Rhea" id="RHEA-COMP:13555"/>
        <dbReference type="Rhea" id="RHEA-COMP:13556"/>
        <dbReference type="ChEBI" id="CHEBI:29950"/>
        <dbReference type="ChEBI" id="CHEBI:82612"/>
        <dbReference type="ChEBI" id="CHEBI:137386"/>
        <dbReference type="ChEBI" id="CHEBI:137387"/>
        <dbReference type="EC" id="2.1.1.63"/>
    </reaction>
</comment>
<evidence type="ECO:0000256" key="4">
    <source>
        <dbReference type="ARBA" id="ARBA00022603"/>
    </source>
</evidence>
<dbReference type="Gene3D" id="1.10.10.10">
    <property type="entry name" value="Winged helix-like DNA-binding domain superfamily/Winged helix DNA-binding domain"/>
    <property type="match status" value="1"/>
</dbReference>
<dbReference type="InterPro" id="IPR001497">
    <property type="entry name" value="MethylDNA_cys_MeTrfase_AS"/>
</dbReference>
<dbReference type="Proteomes" id="UP000194948">
    <property type="component" value="Chromosome"/>
</dbReference>
<evidence type="ECO:0000256" key="1">
    <source>
        <dbReference type="ARBA" id="ARBA00001286"/>
    </source>
</evidence>
<dbReference type="HAMAP" id="MF_00772">
    <property type="entry name" value="OGT"/>
    <property type="match status" value="1"/>
</dbReference>
<evidence type="ECO:0000313" key="13">
    <source>
        <dbReference type="Proteomes" id="UP000194948"/>
    </source>
</evidence>
<dbReference type="GO" id="GO:0032259">
    <property type="term" value="P:methylation"/>
    <property type="evidence" value="ECO:0007669"/>
    <property type="project" value="UniProtKB-KW"/>
</dbReference>
<evidence type="ECO:0000313" key="12">
    <source>
        <dbReference type="EMBL" id="WYJ99964.1"/>
    </source>
</evidence>
<dbReference type="GO" id="GO:0003908">
    <property type="term" value="F:methylated-DNA-[protein]-cysteine S-methyltransferase activity"/>
    <property type="evidence" value="ECO:0007669"/>
    <property type="project" value="UniProtKB-UniRule"/>
</dbReference>
<comment type="catalytic activity">
    <reaction evidence="8 9">
        <text>a 6-O-methyl-2'-deoxyguanosine in DNA + L-cysteinyl-[protein] = S-methyl-L-cysteinyl-[protein] + a 2'-deoxyguanosine in DNA</text>
        <dbReference type="Rhea" id="RHEA:24000"/>
        <dbReference type="Rhea" id="RHEA-COMP:10131"/>
        <dbReference type="Rhea" id="RHEA-COMP:10132"/>
        <dbReference type="Rhea" id="RHEA-COMP:11367"/>
        <dbReference type="Rhea" id="RHEA-COMP:11368"/>
        <dbReference type="ChEBI" id="CHEBI:29950"/>
        <dbReference type="ChEBI" id="CHEBI:82612"/>
        <dbReference type="ChEBI" id="CHEBI:85445"/>
        <dbReference type="ChEBI" id="CHEBI:85448"/>
        <dbReference type="EC" id="2.1.1.63"/>
    </reaction>
</comment>
<dbReference type="RefSeq" id="WP_086313548.1">
    <property type="nucleotide sequence ID" value="NZ_CP147244.1"/>
</dbReference>
<dbReference type="FunFam" id="1.10.10.10:FF:000214">
    <property type="entry name" value="Methylated-DNA--protein-cysteine methyltransferase"/>
    <property type="match status" value="1"/>
</dbReference>
<evidence type="ECO:0000259" key="10">
    <source>
        <dbReference type="Pfam" id="PF01035"/>
    </source>
</evidence>
<dbReference type="InterPro" id="IPR036217">
    <property type="entry name" value="MethylDNA_cys_MeTrfase_DNAb"/>
</dbReference>
<evidence type="ECO:0000256" key="8">
    <source>
        <dbReference type="ARBA" id="ARBA00049348"/>
    </source>
</evidence>
<proteinExistence type="inferred from homology"/>
<dbReference type="CDD" id="cd06445">
    <property type="entry name" value="ATase"/>
    <property type="match status" value="1"/>
</dbReference>
<keyword evidence="5 9" id="KW-0808">Transferase</keyword>
<keyword evidence="4 9" id="KW-0489">Methyltransferase</keyword>
<dbReference type="InterPro" id="IPR036388">
    <property type="entry name" value="WH-like_DNA-bd_sf"/>
</dbReference>
<keyword evidence="7 9" id="KW-0234">DNA repair</keyword>
<dbReference type="GO" id="GO:0005737">
    <property type="term" value="C:cytoplasm"/>
    <property type="evidence" value="ECO:0007669"/>
    <property type="project" value="UniProtKB-SubCell"/>
</dbReference>
<evidence type="ECO:0000259" key="11">
    <source>
        <dbReference type="Pfam" id="PF02870"/>
    </source>
</evidence>
<comment type="subcellular location">
    <subcellularLocation>
        <location evidence="9">Cytoplasm</location>
    </subcellularLocation>
</comment>
<keyword evidence="3 9" id="KW-0963">Cytoplasm</keyword>
<feature type="domain" description="Methylguanine DNA methyltransferase ribonuclease-like" evidence="11">
    <location>
        <begin position="5"/>
        <end position="60"/>
    </location>
</feature>
<feature type="active site" description="Nucleophile; methyl group acceptor" evidence="9">
    <location>
        <position position="116"/>
    </location>
</feature>
<accession>A0AAQ3Y701</accession>
<comment type="similarity">
    <text evidence="2 9">Belongs to the MGMT family.</text>
</comment>
<dbReference type="Pfam" id="PF02870">
    <property type="entry name" value="Methyltransf_1N"/>
    <property type="match status" value="1"/>
</dbReference>
<feature type="domain" description="Methylated-DNA-[protein]-cysteine S-methyltransferase DNA binding" evidence="10">
    <location>
        <begin position="65"/>
        <end position="149"/>
    </location>
</feature>
<sequence length="153" mass="16859">MKITAPFGPIWLDADHKGLTLVSFFELKNHQTNSFTEQAAKELIDYFSGERTHFTVPLSIQSGTEFQRKVWAALTQIPYGKTCSYLEIAQAIGSPKAVRAIGQANSKNPLPIIVPCHRVIGKNGQLTGYLGSSEHDGLSIKMFLLQVENGLLD</sequence>
<evidence type="ECO:0000256" key="5">
    <source>
        <dbReference type="ARBA" id="ARBA00022679"/>
    </source>
</evidence>
<reference evidence="13" key="1">
    <citation type="submission" date="2017-05" db="EMBL/GenBank/DDBJ databases">
        <title>The Genome Sequence of EEnterococcus faecalis 9F2_4866.</title>
        <authorList>
            <consortium name="The Broad Institute Genomics Platform"/>
            <consortium name="The Broad Institute Genomic Center for Infectious Diseases"/>
            <person name="Earl A."/>
            <person name="Manson A."/>
            <person name="Schwartman J."/>
            <person name="Gilmore M."/>
            <person name="Abouelleil A."/>
            <person name="Cao P."/>
            <person name="Chapman S."/>
            <person name="Cusick C."/>
            <person name="Shea T."/>
            <person name="Young S."/>
            <person name="Neafsey D."/>
            <person name="Nusbaum C."/>
            <person name="Birren B."/>
        </authorList>
    </citation>
    <scope>NUCLEOTIDE SEQUENCE [LARGE SCALE GENOMIC DNA]</scope>
    <source>
        <strain evidence="13">7F3_DIV0205</strain>
    </source>
</reference>
<dbReference type="InterPro" id="IPR023546">
    <property type="entry name" value="MGMT"/>
</dbReference>
<dbReference type="PANTHER" id="PTHR10815">
    <property type="entry name" value="METHYLATED-DNA--PROTEIN-CYSTEINE METHYLTRANSFERASE"/>
    <property type="match status" value="1"/>
</dbReference>
<keyword evidence="6 9" id="KW-0227">DNA damage</keyword>
<dbReference type="EC" id="2.1.1.63" evidence="9"/>
<reference evidence="12 13" key="2">
    <citation type="submission" date="2024-03" db="EMBL/GenBank/DDBJ databases">
        <title>The Genome Sequence of Enterococcus sp. DIV0205d.</title>
        <authorList>
            <consortium name="The Broad Institute Genomics Platform"/>
            <consortium name="The Broad Institute Microbial Omics Core"/>
            <consortium name="The Broad Institute Genomic Center for Infectious Diseases"/>
            <person name="Earl A."/>
            <person name="Manson A."/>
            <person name="Gilmore M."/>
            <person name="Schwartman J."/>
            <person name="Shea T."/>
            <person name="Abouelleil A."/>
            <person name="Cao P."/>
            <person name="Chapman S."/>
            <person name="Cusick C."/>
            <person name="Young S."/>
            <person name="Neafsey D."/>
            <person name="Nusbaum C."/>
            <person name="Birren B."/>
        </authorList>
    </citation>
    <scope>NUCLEOTIDE SEQUENCE [LARGE SCALE GENOMIC DNA]</scope>
    <source>
        <strain evidence="12 13">7F3_DIV0205</strain>
    </source>
</reference>
<comment type="function">
    <text evidence="9">Involved in the cellular defense against the biological effects of O6-methylguanine (O6-MeG) and O4-methylthymine (O4-MeT) in DNA. Repairs the methylated nucleobase in DNA by stoichiometrically transferring the methyl group to a cysteine residue in the enzyme. This is a suicide reaction: the enzyme is irreversibly inactivated.</text>
</comment>
<dbReference type="GO" id="GO:0006307">
    <property type="term" value="P:DNA alkylation repair"/>
    <property type="evidence" value="ECO:0007669"/>
    <property type="project" value="UniProtKB-UniRule"/>
</dbReference>
<evidence type="ECO:0000256" key="7">
    <source>
        <dbReference type="ARBA" id="ARBA00023204"/>
    </source>
</evidence>
<organism evidence="12 13">
    <name type="scientific">Candidatus Enterococcus palustris</name>
    <dbReference type="NCBI Taxonomy" id="1834189"/>
    <lineage>
        <taxon>Bacteria</taxon>
        <taxon>Bacillati</taxon>
        <taxon>Bacillota</taxon>
        <taxon>Bacilli</taxon>
        <taxon>Lactobacillales</taxon>
        <taxon>Enterococcaceae</taxon>
        <taxon>Enterococcus</taxon>
    </lineage>
</organism>
<dbReference type="PROSITE" id="PS00374">
    <property type="entry name" value="MGMT"/>
    <property type="match status" value="1"/>
</dbReference>
<dbReference type="NCBIfam" id="TIGR00589">
    <property type="entry name" value="ogt"/>
    <property type="match status" value="1"/>
</dbReference>
<gene>
    <name evidence="12" type="ORF">A5821_001059</name>
</gene>
<name>A0AAQ3Y701_9ENTE</name>
<evidence type="ECO:0000256" key="6">
    <source>
        <dbReference type="ARBA" id="ARBA00022763"/>
    </source>
</evidence>